<sequence>MISGIEFEGTQLFSNPLTGLFACVIFGWIFGFISGLVPGIHVNNFAILLGSTAPVLYTFGLSPITVSTIILACAVSHTFHNIIPAIFLGAPGEDTALLVLPGHRLLLDGKGPNAVRLSAMGSAGAILLSPVIMIPMAVFFYFAYPHLHPYMGFILLLITVLMVATEKGTEKKAAAFFVFLAAGLLGYFAFGLEDGIQSPLAFFSATQASVLMPLLSGLFGASQMIVSFLTESAIPDTKKSVETFPKIKFIKGILSGTITGAFVAWIPGVSSSVAAIISGFFIGRKKREEENEADDEKNQTGDEKNQTDDEKNQTDDEKNQTGDEKNQTDDEKNQTDDEKNQADDEKNQTDDEINFKNNKYIESKEEEENNAKEFIVTISAISTANALFGLLAYFIIGKTRSGAVVSIRQILNDAGMAIDSNVLAAGNLELFFLFYLTILLTGFLSYFSTICAGNRATDILKNINYQKISISVLIFLLVLVAVMTRFYGCVIFAAATLVGFLPIVLKVKKTNLMGVILFPVMLYFFGWG</sequence>
<feature type="transmembrane region" description="Helical" evidence="2">
    <location>
        <begin position="55"/>
        <end position="75"/>
    </location>
</feature>
<keyword evidence="5" id="KW-1185">Reference proteome</keyword>
<feature type="transmembrane region" description="Helical" evidence="2">
    <location>
        <begin position="12"/>
        <end position="35"/>
    </location>
</feature>
<feature type="compositionally biased region" description="Basic and acidic residues" evidence="1">
    <location>
        <begin position="296"/>
        <end position="349"/>
    </location>
</feature>
<dbReference type="RefSeq" id="WP_338098264.1">
    <property type="nucleotide sequence ID" value="NZ_CP131061.1"/>
</dbReference>
<dbReference type="InterPro" id="IPR002823">
    <property type="entry name" value="DUF112_TM"/>
</dbReference>
<dbReference type="PANTHER" id="PTHR42204">
    <property type="entry name" value="INTEGRAL MEMBRANE PROTEIN"/>
    <property type="match status" value="1"/>
</dbReference>
<feature type="region of interest" description="Disordered" evidence="1">
    <location>
        <begin position="288"/>
        <end position="364"/>
    </location>
</feature>
<keyword evidence="2" id="KW-0812">Transmembrane</keyword>
<feature type="transmembrane region" description="Helical" evidence="2">
    <location>
        <begin position="150"/>
        <end position="166"/>
    </location>
</feature>
<evidence type="ECO:0000259" key="3">
    <source>
        <dbReference type="Pfam" id="PF01970"/>
    </source>
</evidence>
<feature type="transmembrane region" description="Helical" evidence="2">
    <location>
        <begin position="173"/>
        <end position="190"/>
    </location>
</feature>
<feature type="domain" description="DUF112" evidence="3">
    <location>
        <begin position="22"/>
        <end position="291"/>
    </location>
</feature>
<feature type="transmembrane region" description="Helical" evidence="2">
    <location>
        <begin position="511"/>
        <end position="527"/>
    </location>
</feature>
<feature type="transmembrane region" description="Helical" evidence="2">
    <location>
        <begin position="430"/>
        <end position="451"/>
    </location>
</feature>
<keyword evidence="2" id="KW-1133">Transmembrane helix</keyword>
<dbReference type="Proteomes" id="UP001304970">
    <property type="component" value="Chromosome"/>
</dbReference>
<evidence type="ECO:0000256" key="2">
    <source>
        <dbReference type="SAM" id="Phobius"/>
    </source>
</evidence>
<feature type="domain" description="DUF112" evidence="3">
    <location>
        <begin position="363"/>
        <end position="513"/>
    </location>
</feature>
<accession>A0AA96ZVI4</accession>
<protein>
    <recommendedName>
        <fullName evidence="3">DUF112 domain-containing protein</fullName>
    </recommendedName>
</protein>
<evidence type="ECO:0000313" key="5">
    <source>
        <dbReference type="Proteomes" id="UP001304970"/>
    </source>
</evidence>
<proteinExistence type="predicted"/>
<evidence type="ECO:0000313" key="4">
    <source>
        <dbReference type="EMBL" id="WNY26749.1"/>
    </source>
</evidence>
<dbReference type="Pfam" id="PF01970">
    <property type="entry name" value="TctA"/>
    <property type="match status" value="2"/>
</dbReference>
<dbReference type="EMBL" id="CP131061">
    <property type="protein sequence ID" value="WNY26749.1"/>
    <property type="molecule type" value="Genomic_DNA"/>
</dbReference>
<name>A0AA96ZVI4_9EURY</name>
<organism evidence="4 5">
    <name type="scientific">Methanolapillus ohkumae</name>
    <dbReference type="NCBI Taxonomy" id="3028298"/>
    <lineage>
        <taxon>Archaea</taxon>
        <taxon>Methanobacteriati</taxon>
        <taxon>Methanobacteriota</taxon>
        <taxon>Stenosarchaea group</taxon>
        <taxon>Methanomicrobia</taxon>
        <taxon>Methanosarcinales</taxon>
        <taxon>Methanosarcinaceae</taxon>
        <taxon>Methanolapillus</taxon>
    </lineage>
</organism>
<evidence type="ECO:0000256" key="1">
    <source>
        <dbReference type="SAM" id="MobiDB-lite"/>
    </source>
</evidence>
<keyword evidence="2" id="KW-0472">Membrane</keyword>
<dbReference type="GeneID" id="89227932"/>
<dbReference type="AlphaFoldDB" id="A0AA96ZVI4"/>
<gene>
    <name evidence="4" type="ORF">MsAm2_05250</name>
</gene>
<feature type="transmembrane region" description="Helical" evidence="2">
    <location>
        <begin position="374"/>
        <end position="396"/>
    </location>
</feature>
<reference evidence="4 5" key="1">
    <citation type="submission" date="2023-07" db="EMBL/GenBank/DDBJ databases">
        <title>Closed genome sequence of Methanosarcinaceae archaeon Am2.</title>
        <authorList>
            <person name="Poehlein A."/>
            <person name="Protasov E."/>
            <person name="Platt K."/>
            <person name="Reeh H."/>
            <person name="Daniel R."/>
            <person name="Brune A."/>
        </authorList>
    </citation>
    <scope>NUCLEOTIDE SEQUENCE [LARGE SCALE GENOMIC DNA]</scope>
    <source>
        <strain evidence="4 5">Am2</strain>
    </source>
</reference>
<dbReference type="PANTHER" id="PTHR42204:SF1">
    <property type="entry name" value="INTEGRAL MEMBRANE PROTEIN"/>
    <property type="match status" value="1"/>
</dbReference>
<feature type="transmembrane region" description="Helical" evidence="2">
    <location>
        <begin position="472"/>
        <end position="505"/>
    </location>
</feature>
<feature type="transmembrane region" description="Helical" evidence="2">
    <location>
        <begin position="125"/>
        <end position="144"/>
    </location>
</feature>